<evidence type="ECO:0000313" key="4">
    <source>
        <dbReference type="EMBL" id="TQD24451.1"/>
    </source>
</evidence>
<dbReference type="SUPFAM" id="SSF49299">
    <property type="entry name" value="PKD domain"/>
    <property type="match status" value="3"/>
</dbReference>
<dbReference type="PANTHER" id="PTHR36842:SF1">
    <property type="entry name" value="PROTEIN TOLB"/>
    <property type="match status" value="1"/>
</dbReference>
<dbReference type="Gene3D" id="2.60.40.10">
    <property type="entry name" value="Immunoglobulins"/>
    <property type="match status" value="4"/>
</dbReference>
<keyword evidence="5" id="KW-1185">Reference proteome</keyword>
<feature type="domain" description="PKD" evidence="3">
    <location>
        <begin position="352"/>
        <end position="424"/>
    </location>
</feature>
<dbReference type="PROSITE" id="PS50093">
    <property type="entry name" value="PKD"/>
    <property type="match status" value="3"/>
</dbReference>
<dbReference type="NCBIfam" id="TIGR04213">
    <property type="entry name" value="PGF_pre_PGF"/>
    <property type="match status" value="1"/>
</dbReference>
<dbReference type="Proteomes" id="UP000319335">
    <property type="component" value="Unassembled WGS sequence"/>
</dbReference>
<feature type="region of interest" description="Disordered" evidence="1">
    <location>
        <begin position="598"/>
        <end position="628"/>
    </location>
</feature>
<dbReference type="InterPro" id="IPR000601">
    <property type="entry name" value="PKD_dom"/>
</dbReference>
<dbReference type="EMBL" id="VIAQ01000017">
    <property type="protein sequence ID" value="TQD24451.1"/>
    <property type="molecule type" value="Genomic_DNA"/>
</dbReference>
<dbReference type="NCBIfam" id="NF038133">
    <property type="entry name" value="choice_anch_L"/>
    <property type="match status" value="1"/>
</dbReference>
<feature type="domain" description="PKD" evidence="3">
    <location>
        <begin position="516"/>
        <end position="588"/>
    </location>
</feature>
<keyword evidence="2" id="KW-0812">Transmembrane</keyword>
<evidence type="ECO:0000259" key="3">
    <source>
        <dbReference type="PROSITE" id="PS50093"/>
    </source>
</evidence>
<comment type="caution">
    <text evidence="4">The sequence shown here is derived from an EMBL/GenBank/DDBJ whole genome shotgun (WGS) entry which is preliminary data.</text>
</comment>
<keyword evidence="2" id="KW-0472">Membrane</keyword>
<keyword evidence="2" id="KW-1133">Transmembrane helix</keyword>
<organism evidence="4 5">
    <name type="scientific">Methanolobus vulcani</name>
    <dbReference type="NCBI Taxonomy" id="38026"/>
    <lineage>
        <taxon>Archaea</taxon>
        <taxon>Methanobacteriati</taxon>
        <taxon>Methanobacteriota</taxon>
        <taxon>Stenosarchaea group</taxon>
        <taxon>Methanomicrobia</taxon>
        <taxon>Methanosarcinales</taxon>
        <taxon>Methanosarcinaceae</taxon>
        <taxon>Methanolobus</taxon>
    </lineage>
</organism>
<dbReference type="RefSeq" id="WP_154810306.1">
    <property type="nucleotide sequence ID" value="NZ_VIAQ01000017.1"/>
</dbReference>
<sequence length="823" mass="87371">MKYLVLGTVLLLLFLGIGDAGAVYTIEVTNLSSNIAASDLVNTLLGENSSVTVSNITVTGINESIGSFINGGDLGFDSGVVMSCGVVSDVAEDISVNANTNTGQPGDANLTTLIGAETYDAIVLEFDFVPEKSGIAFTYRFGSEEDFSSDWDDAFGLFVNGENIALLPDGNPVSVVNIGTGPYYEAGPLNNCFNGFSIILHASTTVEANTLNHMKFAIADKGDHAVDAVVFIEGESFVSNTIPYAPTSALCEGEINATNITDLTPEFSWTFSDNDSGDSQGAYQILVGTTEGASDMWDSDKVESNSSTDISYAGSALDWNTTYYWKVRTWDNNNAAGAYCVNQTFTTATEPPVANFSANVTEGVIPLSVNFTDLSTNTPTNWFWDFGDGNTSTDQSPIHIYTSAGTYNVSLNVTKAGGSNVSTQLSYITAYAVPVSNFSTNVTEGAAPLTVNFTDLSINIPSNWSWDFGDGSNSTSQSPIHTYALAGTYNVSLNATNPAGSDVTTKTSYITVYITPVANFTADVTSGTAPLSVTFTDQSTNTPTSWLWDFGDGSNSSSQNQTHSYTAAGSYNVTLNATNVAGSNISTQLYYINVSAAPSTEESSDDDDGVRASVSQGQDPKIVSSSATSVKRVTGGSEVNYDLSDSGTPVLGVSFDAKNDEGLVVAKVQVLSSSPEGLPTSSGNSYQMMSIDVGSEGTISSNSADNIQIRFKVSREWIEENNIDVSTIRMSRYHGEQWNDLPTYQEREENGYIYFYAETPGFSIFEVVGDEITPTSEQVPASTSVVEEVEEPAEEEASGTPGFTAIAGIVFVSLAILVSRKQK</sequence>
<dbReference type="PANTHER" id="PTHR36842">
    <property type="entry name" value="PROTEIN TOLB HOMOLOG"/>
    <property type="match status" value="1"/>
</dbReference>
<evidence type="ECO:0000313" key="5">
    <source>
        <dbReference type="Proteomes" id="UP000319335"/>
    </source>
</evidence>
<dbReference type="SMART" id="SM00089">
    <property type="entry name" value="PKD"/>
    <property type="match status" value="3"/>
</dbReference>
<dbReference type="Pfam" id="PF18911">
    <property type="entry name" value="PKD_4"/>
    <property type="match status" value="3"/>
</dbReference>
<protein>
    <submittedName>
        <fullName evidence="4">PGF-pre-PGF domain-containing protein</fullName>
    </submittedName>
</protein>
<feature type="domain" description="PKD" evidence="3">
    <location>
        <begin position="434"/>
        <end position="517"/>
    </location>
</feature>
<feature type="compositionally biased region" description="Polar residues" evidence="1">
    <location>
        <begin position="613"/>
        <end position="628"/>
    </location>
</feature>
<dbReference type="InterPro" id="IPR035986">
    <property type="entry name" value="PKD_dom_sf"/>
</dbReference>
<dbReference type="Pfam" id="PF25788">
    <property type="entry name" value="Ig_Rha78A_N"/>
    <property type="match status" value="1"/>
</dbReference>
<feature type="transmembrane region" description="Helical" evidence="2">
    <location>
        <begin position="802"/>
        <end position="819"/>
    </location>
</feature>
<gene>
    <name evidence="4" type="ORF">FKV42_10995</name>
</gene>
<dbReference type="InterPro" id="IPR013783">
    <property type="entry name" value="Ig-like_fold"/>
</dbReference>
<name>A0A7Z8KMH6_9EURY</name>
<dbReference type="AlphaFoldDB" id="A0A7Z8KMH6"/>
<evidence type="ECO:0000256" key="1">
    <source>
        <dbReference type="SAM" id="MobiDB-lite"/>
    </source>
</evidence>
<dbReference type="OrthoDB" id="125880at2157"/>
<reference evidence="4 5" key="1">
    <citation type="submission" date="2019-06" db="EMBL/GenBank/DDBJ databases">
        <title>Draft genome sequence of Methanolobus vulcani B1d.</title>
        <authorList>
            <person name="Creighbaum A.J."/>
            <person name="Ticak T."/>
            <person name="Hariraju D."/>
            <person name="Arivett B.A."/>
            <person name="Ferguson D.J.Jr."/>
        </authorList>
    </citation>
    <scope>NUCLEOTIDE SEQUENCE [LARGE SCALE GENOMIC DNA]</scope>
    <source>
        <strain evidence="4 5">B1d</strain>
    </source>
</reference>
<dbReference type="InterPro" id="IPR049804">
    <property type="entry name" value="Choice_anch_L"/>
</dbReference>
<proteinExistence type="predicted"/>
<dbReference type="InterPro" id="IPR022409">
    <property type="entry name" value="PKD/Chitinase_dom"/>
</dbReference>
<evidence type="ECO:0000256" key="2">
    <source>
        <dbReference type="SAM" id="Phobius"/>
    </source>
</evidence>
<dbReference type="FunFam" id="2.60.40.10:FF:000270">
    <property type="entry name" value="Cell surface protein"/>
    <property type="match status" value="3"/>
</dbReference>
<accession>A0A7Z8KMH6</accession>
<dbReference type="CDD" id="cd00146">
    <property type="entry name" value="PKD"/>
    <property type="match status" value="3"/>
</dbReference>
<dbReference type="InterPro" id="IPR026453">
    <property type="entry name" value="PGF_pre_PGF"/>
</dbReference>